<name>A0ACB7ZMH0_9ERIC</name>
<gene>
    <name evidence="1" type="ORF">Vadar_028670</name>
</gene>
<protein>
    <submittedName>
        <fullName evidence="1">Uncharacterized protein</fullName>
    </submittedName>
</protein>
<evidence type="ECO:0000313" key="2">
    <source>
        <dbReference type="Proteomes" id="UP000828048"/>
    </source>
</evidence>
<accession>A0ACB7ZMH0</accession>
<comment type="caution">
    <text evidence="1">The sequence shown here is derived from an EMBL/GenBank/DDBJ whole genome shotgun (WGS) entry which is preliminary data.</text>
</comment>
<proteinExistence type="predicted"/>
<keyword evidence="2" id="KW-1185">Reference proteome</keyword>
<evidence type="ECO:0000313" key="1">
    <source>
        <dbReference type="EMBL" id="KAH7867082.1"/>
    </source>
</evidence>
<dbReference type="Proteomes" id="UP000828048">
    <property type="component" value="Chromosome 9"/>
</dbReference>
<dbReference type="EMBL" id="CM037159">
    <property type="protein sequence ID" value="KAH7867082.1"/>
    <property type="molecule type" value="Genomic_DNA"/>
</dbReference>
<organism evidence="1 2">
    <name type="scientific">Vaccinium darrowii</name>
    <dbReference type="NCBI Taxonomy" id="229202"/>
    <lineage>
        <taxon>Eukaryota</taxon>
        <taxon>Viridiplantae</taxon>
        <taxon>Streptophyta</taxon>
        <taxon>Embryophyta</taxon>
        <taxon>Tracheophyta</taxon>
        <taxon>Spermatophyta</taxon>
        <taxon>Magnoliopsida</taxon>
        <taxon>eudicotyledons</taxon>
        <taxon>Gunneridae</taxon>
        <taxon>Pentapetalae</taxon>
        <taxon>asterids</taxon>
        <taxon>Ericales</taxon>
        <taxon>Ericaceae</taxon>
        <taxon>Vaccinioideae</taxon>
        <taxon>Vaccinieae</taxon>
        <taxon>Vaccinium</taxon>
    </lineage>
</organism>
<sequence length="344" mass="39323">MGAKRNRRAKEEEEEVENEGEKVSGYEQFRDQRIKENMERLHKLGILELSRKLKPEPKKPKKNPSEKKPSVASSDPPRRSSRLQTVERVVYVEKRTPKKDKPSKEIEIHIEEGSKPEIYTEEDMKLLGDCKETWTLMVDGYGEDGERIYDPFYGKSCHQCRQKTLGHRTKCSTCKSVQGKFCGDCLYTRYGENILEANQNPSWICPVCRGICNCSRCRRAKGWAPTSSLYKKVTKIGFKSVAHYLIQTRQFRPKQEEPSAEGSVSGDKSPSMHKEAMSPLHEALDLPSSPEGIPNSKSEEGNDVKEAYTDDEYQEESDKQDSSDEEGDKHDSSDEESDHESEDD</sequence>
<reference evidence="1 2" key="1">
    <citation type="journal article" date="2021" name="Hortic Res">
        <title>High-quality reference genome and annotation aids understanding of berry development for evergreen blueberry (Vaccinium darrowii).</title>
        <authorList>
            <person name="Yu J."/>
            <person name="Hulse-Kemp A.M."/>
            <person name="Babiker E."/>
            <person name="Staton M."/>
        </authorList>
    </citation>
    <scope>NUCLEOTIDE SEQUENCE [LARGE SCALE GENOMIC DNA]</scope>
    <source>
        <strain evidence="2">cv. NJ 8807/NJ 8810</strain>
        <tissue evidence="1">Young leaf</tissue>
    </source>
</reference>